<dbReference type="Gene3D" id="1.10.10.60">
    <property type="entry name" value="Homeodomain-like"/>
    <property type="match status" value="1"/>
</dbReference>
<dbReference type="Pfam" id="PF00440">
    <property type="entry name" value="TetR_N"/>
    <property type="match status" value="1"/>
</dbReference>
<evidence type="ECO:0000256" key="1">
    <source>
        <dbReference type="ARBA" id="ARBA00023015"/>
    </source>
</evidence>
<dbReference type="InterPro" id="IPR036271">
    <property type="entry name" value="Tet_transcr_reg_TetR-rel_C_sf"/>
</dbReference>
<dbReference type="SUPFAM" id="SSF48498">
    <property type="entry name" value="Tetracyclin repressor-like, C-terminal domain"/>
    <property type="match status" value="1"/>
</dbReference>
<keyword evidence="2 4" id="KW-0238">DNA-binding</keyword>
<organism evidence="6 7">
    <name type="scientific">Flavobacterium beibuense</name>
    <dbReference type="NCBI Taxonomy" id="657326"/>
    <lineage>
        <taxon>Bacteria</taxon>
        <taxon>Pseudomonadati</taxon>
        <taxon>Bacteroidota</taxon>
        <taxon>Flavobacteriia</taxon>
        <taxon>Flavobacteriales</taxon>
        <taxon>Flavobacteriaceae</taxon>
        <taxon>Flavobacterium</taxon>
    </lineage>
</organism>
<dbReference type="GO" id="GO:0003677">
    <property type="term" value="F:DNA binding"/>
    <property type="evidence" value="ECO:0007669"/>
    <property type="project" value="UniProtKB-UniRule"/>
</dbReference>
<dbReference type="Pfam" id="PF16925">
    <property type="entry name" value="TetR_C_13"/>
    <property type="match status" value="1"/>
</dbReference>
<protein>
    <submittedName>
        <fullName evidence="6">Transcriptional regulator, TetR family</fullName>
    </submittedName>
</protein>
<keyword evidence="7" id="KW-1185">Reference proteome</keyword>
<keyword evidence="3" id="KW-0804">Transcription</keyword>
<dbReference type="OrthoDB" id="9795242at2"/>
<name>A0A444WA83_9FLAO</name>
<evidence type="ECO:0000259" key="5">
    <source>
        <dbReference type="PROSITE" id="PS50977"/>
    </source>
</evidence>
<dbReference type="PANTHER" id="PTHR47506:SF1">
    <property type="entry name" value="HTH-TYPE TRANSCRIPTIONAL REGULATOR YJDC"/>
    <property type="match status" value="1"/>
</dbReference>
<evidence type="ECO:0000256" key="2">
    <source>
        <dbReference type="ARBA" id="ARBA00023125"/>
    </source>
</evidence>
<gene>
    <name evidence="6" type="ORF">NU09_1904</name>
</gene>
<reference evidence="6 7" key="1">
    <citation type="submission" date="2014-12" db="EMBL/GenBank/DDBJ databases">
        <title>Genome sequence of Flavobacterium beibuense RSKm HC5.</title>
        <authorList>
            <person name="Kim J.F."/>
            <person name="Song J.Y."/>
            <person name="Kwak M.-J."/>
            <person name="Lee S.-W."/>
        </authorList>
    </citation>
    <scope>NUCLEOTIDE SEQUENCE [LARGE SCALE GENOMIC DNA]</scope>
    <source>
        <strain evidence="6 7">RSKm HC5</strain>
    </source>
</reference>
<evidence type="ECO:0000313" key="6">
    <source>
        <dbReference type="EMBL" id="RYJ42805.1"/>
    </source>
</evidence>
<feature type="DNA-binding region" description="H-T-H motif" evidence="4">
    <location>
        <begin position="29"/>
        <end position="48"/>
    </location>
</feature>
<dbReference type="SUPFAM" id="SSF46689">
    <property type="entry name" value="Homeodomain-like"/>
    <property type="match status" value="1"/>
</dbReference>
<dbReference type="AlphaFoldDB" id="A0A444WA83"/>
<accession>A0A444WA83</accession>
<dbReference type="EMBL" id="JUIW01000006">
    <property type="protein sequence ID" value="RYJ42805.1"/>
    <property type="molecule type" value="Genomic_DNA"/>
</dbReference>
<evidence type="ECO:0000256" key="4">
    <source>
        <dbReference type="PROSITE-ProRule" id="PRU00335"/>
    </source>
</evidence>
<dbReference type="Proteomes" id="UP000289775">
    <property type="component" value="Unassembled WGS sequence"/>
</dbReference>
<feature type="domain" description="HTH tetR-type" evidence="5">
    <location>
        <begin position="6"/>
        <end position="66"/>
    </location>
</feature>
<dbReference type="InterPro" id="IPR011075">
    <property type="entry name" value="TetR_C"/>
</dbReference>
<evidence type="ECO:0000313" key="7">
    <source>
        <dbReference type="Proteomes" id="UP000289775"/>
    </source>
</evidence>
<comment type="caution">
    <text evidence="6">The sequence shown here is derived from an EMBL/GenBank/DDBJ whole genome shotgun (WGS) entry which is preliminary data.</text>
</comment>
<dbReference type="Gene3D" id="1.10.357.10">
    <property type="entry name" value="Tetracycline Repressor, domain 2"/>
    <property type="match status" value="1"/>
</dbReference>
<dbReference type="PANTHER" id="PTHR47506">
    <property type="entry name" value="TRANSCRIPTIONAL REGULATORY PROTEIN"/>
    <property type="match status" value="1"/>
</dbReference>
<dbReference type="RefSeq" id="WP_129751035.1">
    <property type="nucleotide sequence ID" value="NZ_JUIW01000006.1"/>
</dbReference>
<dbReference type="PROSITE" id="PS50977">
    <property type="entry name" value="HTH_TETR_2"/>
    <property type="match status" value="1"/>
</dbReference>
<dbReference type="InterPro" id="IPR009057">
    <property type="entry name" value="Homeodomain-like_sf"/>
</dbReference>
<dbReference type="PRINTS" id="PR00455">
    <property type="entry name" value="HTHTETR"/>
</dbReference>
<proteinExistence type="predicted"/>
<evidence type="ECO:0000256" key="3">
    <source>
        <dbReference type="ARBA" id="ARBA00023163"/>
    </source>
</evidence>
<keyword evidence="1" id="KW-0805">Transcription regulation</keyword>
<dbReference type="InterPro" id="IPR001647">
    <property type="entry name" value="HTH_TetR"/>
</dbReference>
<sequence>MARTKVFNEHDVLDRAMNLFWQKGYNATSAQDLVDYLGISRSSLYDTFGDKHSLFVKALKQYRKEKIDPVVTTDTPEDVESYIRFFFEAVQAEALDSTASKGCFVINSVVELAPVDSEIAAIANAIMHDTEEALYKAIKKGQDTGVFTSKSPARSLARFVFNSLNGLRVTVKFDADKKMFDDIVTVCLSALKQQ</sequence>